<dbReference type="PANTHER" id="PTHR19918:SF55">
    <property type="entry name" value="CELL DIVISION CYCLE 20.1, COFACTOR OF APC COMPLEX-LIKE ISOFORM X1"/>
    <property type="match status" value="1"/>
</dbReference>
<feature type="region of interest" description="Disordered" evidence="8">
    <location>
        <begin position="95"/>
        <end position="120"/>
    </location>
</feature>
<feature type="repeat" description="WD" evidence="7">
    <location>
        <begin position="174"/>
        <end position="215"/>
    </location>
</feature>
<evidence type="ECO:0000256" key="8">
    <source>
        <dbReference type="SAM" id="MobiDB-lite"/>
    </source>
</evidence>
<dbReference type="InterPro" id="IPR036322">
    <property type="entry name" value="WD40_repeat_dom_sf"/>
</dbReference>
<keyword evidence="2 7" id="KW-0853">WD repeat</keyword>
<feature type="repeat" description="WD" evidence="7">
    <location>
        <begin position="393"/>
        <end position="426"/>
    </location>
</feature>
<sequence>MPTNFNLMDAGRYRSSLRSPLSDQMPLRKKPRRDLDRFIPNRSAMDFDFAHFMLTGGKVEKECAAQCSPSKCAYRKHLAEIFNINRSRILSFKDKDSPSKDVFQESFSPAQTPAKRRRHIPTSAEKTLDAPDLLDDFYLNLLDWGSGNFLAIALGNLVYLWNALNGDASVLVAVEDDVGPVTSVRWAPDGRHLAVGFTNSHVQIWDSSTSKLVRTLKGHRLRVGSLDWNSSILTTGGMDCLIINNDLRIRSHGINVYEGHSQEVCGLKWSVSGKELASGGNDNLIHIWNMSMASTNSATQWRHRMEEHTSAVKALAWCPFQSNLLASGGGVGDQSIKFWNSNTGACLNSVNTGSQVCCLLWNSHEHELLSSHGFNDNQLILWKYPSMLKLSELYGHTKRVLYMTRSPDGYTVASGAPDETLRLWKVFGDPEKVKPAAKMTEPFPNVARIR</sequence>
<dbReference type="InterPro" id="IPR056150">
    <property type="entry name" value="WD40_CDC20-Fz"/>
</dbReference>
<dbReference type="InterPro" id="IPR033010">
    <property type="entry name" value="Cdc20/Fizzy"/>
</dbReference>
<organism evidence="10">
    <name type="scientific">Daucus carota</name>
    <name type="common">Wild carrot</name>
    <dbReference type="NCBI Taxonomy" id="4039"/>
    <lineage>
        <taxon>Eukaryota</taxon>
        <taxon>Viridiplantae</taxon>
        <taxon>Streptophyta</taxon>
        <taxon>Embryophyta</taxon>
        <taxon>Tracheophyta</taxon>
        <taxon>Spermatophyta</taxon>
        <taxon>Magnoliopsida</taxon>
        <taxon>eudicotyledons</taxon>
        <taxon>Gunneridae</taxon>
        <taxon>Pentapetalae</taxon>
        <taxon>asterids</taxon>
        <taxon>campanulids</taxon>
        <taxon>Apiales</taxon>
        <taxon>Apiaceae</taxon>
        <taxon>Apioideae</taxon>
        <taxon>Scandiceae</taxon>
        <taxon>Daucinae</taxon>
        <taxon>Daucus</taxon>
        <taxon>Daucus sect. Daucus</taxon>
    </lineage>
</organism>
<dbReference type="GO" id="GO:0051301">
    <property type="term" value="P:cell division"/>
    <property type="evidence" value="ECO:0007669"/>
    <property type="project" value="UniProtKB-KW"/>
</dbReference>
<keyword evidence="3" id="KW-0132">Cell division</keyword>
<dbReference type="Gene3D" id="2.130.10.10">
    <property type="entry name" value="YVTN repeat-like/Quinoprotein amine dehydrogenase"/>
    <property type="match status" value="1"/>
</dbReference>
<proteinExistence type="evidence at transcript level"/>
<dbReference type="AlphaFoldDB" id="O23919"/>
<dbReference type="EMBL" id="U83921">
    <property type="protein sequence ID" value="AAB63030.1"/>
    <property type="molecule type" value="mRNA"/>
</dbReference>
<keyword evidence="4" id="KW-0677">Repeat</keyword>
<dbReference type="PROSITE" id="PS50294">
    <property type="entry name" value="WD_REPEATS_REGION"/>
    <property type="match status" value="3"/>
</dbReference>
<dbReference type="GO" id="GO:0031145">
    <property type="term" value="P:anaphase-promoting complex-dependent catabolic process"/>
    <property type="evidence" value="ECO:0007669"/>
    <property type="project" value="TreeGrafter"/>
</dbReference>
<dbReference type="GO" id="GO:1990757">
    <property type="term" value="F:ubiquitin ligase activator activity"/>
    <property type="evidence" value="ECO:0007669"/>
    <property type="project" value="TreeGrafter"/>
</dbReference>
<evidence type="ECO:0000256" key="4">
    <source>
        <dbReference type="ARBA" id="ARBA00022737"/>
    </source>
</evidence>
<dbReference type="InterPro" id="IPR001680">
    <property type="entry name" value="WD40_rpt"/>
</dbReference>
<accession>O23919</accession>
<dbReference type="UniPathway" id="UPA00143"/>
<dbReference type="GO" id="GO:1905786">
    <property type="term" value="P:positive regulation of anaphase-promoting complex-dependent catabolic process"/>
    <property type="evidence" value="ECO:0007669"/>
    <property type="project" value="TreeGrafter"/>
</dbReference>
<dbReference type="PIR" id="T14352">
    <property type="entry name" value="T14352"/>
</dbReference>
<feature type="domain" description="CDC20/Fizzy WD40" evidence="9">
    <location>
        <begin position="128"/>
        <end position="424"/>
    </location>
</feature>
<dbReference type="GO" id="GO:0016567">
    <property type="term" value="P:protein ubiquitination"/>
    <property type="evidence" value="ECO:0007669"/>
    <property type="project" value="UniProtKB-UniPathway"/>
</dbReference>
<dbReference type="Pfam" id="PF24807">
    <property type="entry name" value="WD40_CDC20-Fz"/>
    <property type="match status" value="1"/>
</dbReference>
<name>O23919_DAUCA</name>
<dbReference type="InterPro" id="IPR015943">
    <property type="entry name" value="WD40/YVTN_repeat-like_dom_sf"/>
</dbReference>
<dbReference type="GO" id="GO:0010997">
    <property type="term" value="F:anaphase-promoting complex binding"/>
    <property type="evidence" value="ECO:0007669"/>
    <property type="project" value="InterPro"/>
</dbReference>
<dbReference type="GO" id="GO:0005680">
    <property type="term" value="C:anaphase-promoting complex"/>
    <property type="evidence" value="ECO:0007669"/>
    <property type="project" value="TreeGrafter"/>
</dbReference>
<dbReference type="SMART" id="SM00320">
    <property type="entry name" value="WD40"/>
    <property type="match status" value="6"/>
</dbReference>
<evidence type="ECO:0000256" key="6">
    <source>
        <dbReference type="ARBA" id="ARBA00023306"/>
    </source>
</evidence>
<evidence type="ECO:0000256" key="3">
    <source>
        <dbReference type="ARBA" id="ARBA00022618"/>
    </source>
</evidence>
<dbReference type="InterPro" id="IPR019775">
    <property type="entry name" value="WD40_repeat_CS"/>
</dbReference>
<protein>
    <submittedName>
        <fullName evidence="10">WD-repeat protein</fullName>
    </submittedName>
</protein>
<evidence type="ECO:0000256" key="2">
    <source>
        <dbReference type="ARBA" id="ARBA00022574"/>
    </source>
</evidence>
<comment type="similarity">
    <text evidence="1">Belongs to the WD repeat CDC20/Fizzy family.</text>
</comment>
<keyword evidence="6" id="KW-0131">Cell cycle</keyword>
<dbReference type="PROSITE" id="PS00678">
    <property type="entry name" value="WD_REPEATS_1"/>
    <property type="match status" value="1"/>
</dbReference>
<dbReference type="PANTHER" id="PTHR19918">
    <property type="entry name" value="CELL DIVISION CYCLE 20 CDC20 FIZZY -RELATED"/>
    <property type="match status" value="1"/>
</dbReference>
<evidence type="ECO:0000256" key="1">
    <source>
        <dbReference type="ARBA" id="ARBA00006445"/>
    </source>
</evidence>
<evidence type="ECO:0000256" key="7">
    <source>
        <dbReference type="PROSITE-ProRule" id="PRU00221"/>
    </source>
</evidence>
<evidence type="ECO:0000313" key="10">
    <source>
        <dbReference type="EMBL" id="AAB63030.1"/>
    </source>
</evidence>
<evidence type="ECO:0000259" key="9">
    <source>
        <dbReference type="Pfam" id="PF24807"/>
    </source>
</evidence>
<evidence type="ECO:0000256" key="5">
    <source>
        <dbReference type="ARBA" id="ARBA00022776"/>
    </source>
</evidence>
<feature type="repeat" description="WD" evidence="7">
    <location>
        <begin position="257"/>
        <end position="298"/>
    </location>
</feature>
<reference evidence="10" key="1">
    <citation type="journal article" date="1997" name="Plant Mol. Biol.">
        <title>Cloning and characterisation of a carrot cDNA coding for a WD repeat protein homologous to Drosophila fizzy, human p55CDC and yeast CDC20 proteins.</title>
        <authorList>
            <person name="Luo M."/>
            <person name="Costa S."/>
            <person name="Bernacchia G."/>
            <person name="Cella R."/>
        </authorList>
    </citation>
    <scope>NUCLEOTIDE SEQUENCE</scope>
</reference>
<dbReference type="PROSITE" id="PS50082">
    <property type="entry name" value="WD_REPEATS_2"/>
    <property type="match status" value="3"/>
</dbReference>
<keyword evidence="5" id="KW-0498">Mitosis</keyword>
<dbReference type="SUPFAM" id="SSF50978">
    <property type="entry name" value="WD40 repeat-like"/>
    <property type="match status" value="1"/>
</dbReference>